<organism evidence="2 3">
    <name type="scientific">Rattus norvegicus</name>
    <name type="common">Rat</name>
    <dbReference type="NCBI Taxonomy" id="10116"/>
    <lineage>
        <taxon>Eukaryota</taxon>
        <taxon>Metazoa</taxon>
        <taxon>Chordata</taxon>
        <taxon>Craniata</taxon>
        <taxon>Vertebrata</taxon>
        <taxon>Euteleostomi</taxon>
        <taxon>Mammalia</taxon>
        <taxon>Eutheria</taxon>
        <taxon>Euarchontoglires</taxon>
        <taxon>Glires</taxon>
        <taxon>Rodentia</taxon>
        <taxon>Myomorpha</taxon>
        <taxon>Muroidea</taxon>
        <taxon>Muridae</taxon>
        <taxon>Murinae</taxon>
        <taxon>Rattus</taxon>
    </lineage>
</organism>
<reference evidence="2 3" key="1">
    <citation type="submission" date="2005-09" db="EMBL/GenBank/DDBJ databases">
        <authorList>
            <person name="Mural R.J."/>
            <person name="Li P.W."/>
            <person name="Adams M.D."/>
            <person name="Amanatides P.G."/>
            <person name="Baden-Tillson H."/>
            <person name="Barnstead M."/>
            <person name="Chin S.H."/>
            <person name="Dew I."/>
            <person name="Evans C.A."/>
            <person name="Ferriera S."/>
            <person name="Flanigan M."/>
            <person name="Fosler C."/>
            <person name="Glodek A."/>
            <person name="Gu Z."/>
            <person name="Holt R.A."/>
            <person name="Jennings D."/>
            <person name="Kraft C.L."/>
            <person name="Lu F."/>
            <person name="Nguyen T."/>
            <person name="Nusskern D.R."/>
            <person name="Pfannkoch C.M."/>
            <person name="Sitter C."/>
            <person name="Sutton G.G."/>
            <person name="Venter J.C."/>
            <person name="Wang Z."/>
            <person name="Woodage T."/>
            <person name="Zheng X.H."/>
            <person name="Zhong F."/>
        </authorList>
    </citation>
    <scope>NUCLEOTIDE SEQUENCE [LARGE SCALE GENOMIC DNA]</scope>
    <source>
        <strain>BN</strain>
        <strain evidence="3">Sprague-Dawley</strain>
    </source>
</reference>
<dbReference type="Proteomes" id="UP000234681">
    <property type="component" value="Chromosome 1"/>
</dbReference>
<keyword evidence="1" id="KW-0732">Signal</keyword>
<dbReference type="EMBL" id="CH473979">
    <property type="protein sequence ID" value="EDM07632.1"/>
    <property type="molecule type" value="Genomic_DNA"/>
</dbReference>
<accession>A6JAA2</accession>
<proteinExistence type="predicted"/>
<feature type="signal peptide" evidence="1">
    <location>
        <begin position="1"/>
        <end position="27"/>
    </location>
</feature>
<evidence type="ECO:0000313" key="3">
    <source>
        <dbReference type="Proteomes" id="UP000234681"/>
    </source>
</evidence>
<protein>
    <submittedName>
        <fullName evidence="2">RCG54616</fullName>
    </submittedName>
</protein>
<gene>
    <name evidence="2" type="ORF">rCG_54616</name>
</gene>
<name>A6JAA2_RAT</name>
<feature type="chain" id="PRO_5039918987" evidence="1">
    <location>
        <begin position="28"/>
        <end position="77"/>
    </location>
</feature>
<evidence type="ECO:0000256" key="1">
    <source>
        <dbReference type="SAM" id="SignalP"/>
    </source>
</evidence>
<sequence>MFFGGRISLSSTAALTPPLWLLGLCRCGSPHLAPMLSALGGVRDAGNRRTRRYEAVDMPREGAELVKTSRHQPDHRA</sequence>
<evidence type="ECO:0000313" key="2">
    <source>
        <dbReference type="EMBL" id="EDM07632.1"/>
    </source>
</evidence>
<dbReference type="AlphaFoldDB" id="A6JAA2"/>